<feature type="domain" description="Zinc finger CHC2-type" evidence="1">
    <location>
        <begin position="34"/>
        <end position="80"/>
    </location>
</feature>
<comment type="caution">
    <text evidence="2">The sequence shown here is derived from an EMBL/GenBank/DDBJ whole genome shotgun (WGS) entry which is preliminary data.</text>
</comment>
<dbReference type="SMART" id="SM00400">
    <property type="entry name" value="ZnF_CHCC"/>
    <property type="match status" value="1"/>
</dbReference>
<dbReference type="GO" id="GO:0008270">
    <property type="term" value="F:zinc ion binding"/>
    <property type="evidence" value="ECO:0007669"/>
    <property type="project" value="InterPro"/>
</dbReference>
<dbReference type="GO" id="GO:0006260">
    <property type="term" value="P:DNA replication"/>
    <property type="evidence" value="ECO:0007669"/>
    <property type="project" value="InterPro"/>
</dbReference>
<dbReference type="EMBL" id="BSFN01000008">
    <property type="protein sequence ID" value="GLK90039.1"/>
    <property type="molecule type" value="Genomic_DNA"/>
</dbReference>
<evidence type="ECO:0000259" key="1">
    <source>
        <dbReference type="SMART" id="SM00400"/>
    </source>
</evidence>
<dbReference type="Gene3D" id="3.90.580.10">
    <property type="entry name" value="Zinc finger, CHC2-type domain"/>
    <property type="match status" value="1"/>
</dbReference>
<dbReference type="InterPro" id="IPR036977">
    <property type="entry name" value="DNA_primase_Znf_CHC2"/>
</dbReference>
<accession>A0A9W6NFT3</accession>
<dbReference type="PROSITE" id="PS51257">
    <property type="entry name" value="PROKAR_LIPOPROTEIN"/>
    <property type="match status" value="1"/>
</dbReference>
<sequence length="136" mass="14432">MKNQNGAIAPAGSACLDLVLDRLTKVKSAGAGKWIACCPAHNDKSPSLNVSEAADGKVLLHCWAGCNARDITAAIGLELADLFPGKREPRRGPSKAAVNHERMVYAVGSSLLQQGQLLNAEDQARFELAKQRLGVK</sequence>
<gene>
    <name evidence="2" type="ORF">GCM10017655_31010</name>
</gene>
<name>A0A9W6NFT3_9PSED</name>
<dbReference type="AlphaFoldDB" id="A0A9W6NFT3"/>
<proteinExistence type="predicted"/>
<keyword evidence="3" id="KW-1185">Reference proteome</keyword>
<dbReference type="Pfam" id="PF01807">
    <property type="entry name" value="Zn_ribbon_DnaG"/>
    <property type="match status" value="1"/>
</dbReference>
<reference evidence="2" key="2">
    <citation type="submission" date="2023-01" db="EMBL/GenBank/DDBJ databases">
        <authorList>
            <person name="Sun Q."/>
            <person name="Evtushenko L."/>
        </authorList>
    </citation>
    <scope>NUCLEOTIDE SEQUENCE</scope>
    <source>
        <strain evidence="2">VKM B-2935</strain>
    </source>
</reference>
<protein>
    <recommendedName>
        <fullName evidence="1">Zinc finger CHC2-type domain-containing protein</fullName>
    </recommendedName>
</protein>
<dbReference type="InterPro" id="IPR002694">
    <property type="entry name" value="Znf_CHC2"/>
</dbReference>
<dbReference type="Proteomes" id="UP001143328">
    <property type="component" value="Unassembled WGS sequence"/>
</dbReference>
<dbReference type="SUPFAM" id="SSF57783">
    <property type="entry name" value="Zinc beta-ribbon"/>
    <property type="match status" value="1"/>
</dbReference>
<dbReference type="RefSeq" id="WP_271196219.1">
    <property type="nucleotide sequence ID" value="NZ_BSFN01000008.1"/>
</dbReference>
<organism evidence="2 3">
    <name type="scientific">Pseudomonas turukhanskensis</name>
    <dbReference type="NCBI Taxonomy" id="1806536"/>
    <lineage>
        <taxon>Bacteria</taxon>
        <taxon>Pseudomonadati</taxon>
        <taxon>Pseudomonadota</taxon>
        <taxon>Gammaproteobacteria</taxon>
        <taxon>Pseudomonadales</taxon>
        <taxon>Pseudomonadaceae</taxon>
        <taxon>Pseudomonas</taxon>
    </lineage>
</organism>
<dbReference type="GO" id="GO:0003677">
    <property type="term" value="F:DNA binding"/>
    <property type="evidence" value="ECO:0007669"/>
    <property type="project" value="InterPro"/>
</dbReference>
<evidence type="ECO:0000313" key="2">
    <source>
        <dbReference type="EMBL" id="GLK90039.1"/>
    </source>
</evidence>
<dbReference type="GO" id="GO:0003899">
    <property type="term" value="F:DNA-directed RNA polymerase activity"/>
    <property type="evidence" value="ECO:0007669"/>
    <property type="project" value="InterPro"/>
</dbReference>
<reference evidence="2" key="1">
    <citation type="journal article" date="2014" name="Int. J. Syst. Evol. Microbiol.">
        <title>Complete genome sequence of Corynebacterium casei LMG S-19264T (=DSM 44701T), isolated from a smear-ripened cheese.</title>
        <authorList>
            <consortium name="US DOE Joint Genome Institute (JGI-PGF)"/>
            <person name="Walter F."/>
            <person name="Albersmeier A."/>
            <person name="Kalinowski J."/>
            <person name="Ruckert C."/>
        </authorList>
    </citation>
    <scope>NUCLEOTIDE SEQUENCE</scope>
    <source>
        <strain evidence="2">VKM B-2935</strain>
    </source>
</reference>
<evidence type="ECO:0000313" key="3">
    <source>
        <dbReference type="Proteomes" id="UP001143328"/>
    </source>
</evidence>